<proteinExistence type="predicted"/>
<evidence type="ECO:0000313" key="1">
    <source>
        <dbReference type="EMBL" id="KAH6632835.1"/>
    </source>
</evidence>
<evidence type="ECO:0000313" key="2">
    <source>
        <dbReference type="Proteomes" id="UP000724584"/>
    </source>
</evidence>
<protein>
    <submittedName>
        <fullName evidence="1">Kinase-like domain-containing protein</fullName>
    </submittedName>
</protein>
<reference evidence="1 2" key="1">
    <citation type="journal article" date="2021" name="Nat. Commun.">
        <title>Genetic determinants of endophytism in the Arabidopsis root mycobiome.</title>
        <authorList>
            <person name="Mesny F."/>
            <person name="Miyauchi S."/>
            <person name="Thiergart T."/>
            <person name="Pickel B."/>
            <person name="Atanasova L."/>
            <person name="Karlsson M."/>
            <person name="Huettel B."/>
            <person name="Barry K.W."/>
            <person name="Haridas S."/>
            <person name="Chen C."/>
            <person name="Bauer D."/>
            <person name="Andreopoulos W."/>
            <person name="Pangilinan J."/>
            <person name="LaButti K."/>
            <person name="Riley R."/>
            <person name="Lipzen A."/>
            <person name="Clum A."/>
            <person name="Drula E."/>
            <person name="Henrissat B."/>
            <person name="Kohler A."/>
            <person name="Grigoriev I.V."/>
            <person name="Martin F.M."/>
            <person name="Hacquard S."/>
        </authorList>
    </citation>
    <scope>NUCLEOTIDE SEQUENCE [LARGE SCALE GENOMIC DNA]</scope>
    <source>
        <strain evidence="1 2">MPI-SDFR-AT-0079</strain>
    </source>
</reference>
<comment type="caution">
    <text evidence="1">The sequence shown here is derived from an EMBL/GenBank/DDBJ whole genome shotgun (WGS) entry which is preliminary data.</text>
</comment>
<keyword evidence="2" id="KW-1185">Reference proteome</keyword>
<accession>A0ACB7PBK3</accession>
<name>A0ACB7PBK3_9PEZI</name>
<sequence length="512" mass="56335">MESPPKTPPSRDPEDEIDFRFETHGTPCEWGESYRPGGYHPVILGDVLRDRYRVVRKLGHGSFSTAWLVADMSLNCFAALKVSVASLGKKEAGTIDKSLAVYRTLPQTANRHVVGLRDSFDVRGPNGRHACLVMDPMGPHISTLLNRPEFKDQTFDPLDPLDPLVRQPRFPKALTHRILRDILLGLRTLHQHGIVHSDLHPGNVLATIPPLGEPLGHDPSVLQKLQQLPSEGHTLVRRDGKIDLWAPSYLLEAAPLEDLVTFELDPVVKLADLGASFLERHPPASVVTPVALRSPEFILRNAQVPLGKGIDIWAFGCLVFELVTGRNLFVGLEGLDGHEASDEGINDEHLIQLSEVLGPLPAELASHWRRRGRYYDTDGKRLEATINHGGAGDESDDGDGMGHDGVNGDDFVDLDDGDDGDDGNDGNDGQAQGEAIPDLPMDDDMSESSDFWLANVGEFLPLEDQLRDLKPEDMDDAEMDEVAGLLRWILEYDASKRPSAEAILAHPWLSSS</sequence>
<gene>
    <name evidence="1" type="ORF">F5144DRAFT_575351</name>
</gene>
<dbReference type="EMBL" id="JAGIZQ010000004">
    <property type="protein sequence ID" value="KAH6632835.1"/>
    <property type="molecule type" value="Genomic_DNA"/>
</dbReference>
<organism evidence="1 2">
    <name type="scientific">Chaetomium tenue</name>
    <dbReference type="NCBI Taxonomy" id="1854479"/>
    <lineage>
        <taxon>Eukaryota</taxon>
        <taxon>Fungi</taxon>
        <taxon>Dikarya</taxon>
        <taxon>Ascomycota</taxon>
        <taxon>Pezizomycotina</taxon>
        <taxon>Sordariomycetes</taxon>
        <taxon>Sordariomycetidae</taxon>
        <taxon>Sordariales</taxon>
        <taxon>Chaetomiaceae</taxon>
        <taxon>Chaetomium</taxon>
    </lineage>
</organism>
<dbReference type="Proteomes" id="UP000724584">
    <property type="component" value="Unassembled WGS sequence"/>
</dbReference>